<evidence type="ECO:0000313" key="4">
    <source>
        <dbReference type="EMBL" id="GJT49734.1"/>
    </source>
</evidence>
<evidence type="ECO:0000256" key="1">
    <source>
        <dbReference type="SAM" id="Coils"/>
    </source>
</evidence>
<dbReference type="Pfam" id="PF13976">
    <property type="entry name" value="gag_pre-integrs"/>
    <property type="match status" value="1"/>
</dbReference>
<feature type="region of interest" description="Disordered" evidence="2">
    <location>
        <begin position="595"/>
        <end position="676"/>
    </location>
</feature>
<feature type="domain" description="CCHC-type" evidence="3">
    <location>
        <begin position="133"/>
        <end position="149"/>
    </location>
</feature>
<evidence type="ECO:0000256" key="2">
    <source>
        <dbReference type="SAM" id="MobiDB-lite"/>
    </source>
</evidence>
<dbReference type="InterPro" id="IPR001878">
    <property type="entry name" value="Znf_CCHC"/>
</dbReference>
<dbReference type="SMART" id="SM00343">
    <property type="entry name" value="ZnF_C2HC"/>
    <property type="match status" value="1"/>
</dbReference>
<organism evidence="4 5">
    <name type="scientific">Tanacetum coccineum</name>
    <dbReference type="NCBI Taxonomy" id="301880"/>
    <lineage>
        <taxon>Eukaryota</taxon>
        <taxon>Viridiplantae</taxon>
        <taxon>Streptophyta</taxon>
        <taxon>Embryophyta</taxon>
        <taxon>Tracheophyta</taxon>
        <taxon>Spermatophyta</taxon>
        <taxon>Magnoliopsida</taxon>
        <taxon>eudicotyledons</taxon>
        <taxon>Gunneridae</taxon>
        <taxon>Pentapetalae</taxon>
        <taxon>asterids</taxon>
        <taxon>campanulids</taxon>
        <taxon>Asterales</taxon>
        <taxon>Asteraceae</taxon>
        <taxon>Asteroideae</taxon>
        <taxon>Anthemideae</taxon>
        <taxon>Anthemidinae</taxon>
        <taxon>Tanacetum</taxon>
    </lineage>
</organism>
<keyword evidence="1" id="KW-0175">Coiled coil</keyword>
<comment type="caution">
    <text evidence="4">The sequence shown here is derived from an EMBL/GenBank/DDBJ whole genome shotgun (WGS) entry which is preliminary data.</text>
</comment>
<evidence type="ECO:0000259" key="3">
    <source>
        <dbReference type="SMART" id="SM00343"/>
    </source>
</evidence>
<name>A0ABQ5EFN7_9ASTR</name>
<feature type="coiled-coil region" evidence="1">
    <location>
        <begin position="403"/>
        <end position="444"/>
    </location>
</feature>
<feature type="compositionally biased region" description="Polar residues" evidence="2">
    <location>
        <begin position="598"/>
        <end position="609"/>
    </location>
</feature>
<proteinExistence type="predicted"/>
<dbReference type="InterPro" id="IPR025724">
    <property type="entry name" value="GAG-pre-integrase_dom"/>
</dbReference>
<feature type="compositionally biased region" description="Polar residues" evidence="2">
    <location>
        <begin position="637"/>
        <end position="651"/>
    </location>
</feature>
<feature type="compositionally biased region" description="Polar residues" evidence="2">
    <location>
        <begin position="665"/>
        <end position="676"/>
    </location>
</feature>
<dbReference type="Proteomes" id="UP001151760">
    <property type="component" value="Unassembled WGS sequence"/>
</dbReference>
<reference evidence="4" key="2">
    <citation type="submission" date="2022-01" db="EMBL/GenBank/DDBJ databases">
        <authorList>
            <person name="Yamashiro T."/>
            <person name="Shiraishi A."/>
            <person name="Satake H."/>
            <person name="Nakayama K."/>
        </authorList>
    </citation>
    <scope>NUCLEOTIDE SEQUENCE</scope>
</reference>
<protein>
    <submittedName>
        <fullName evidence="4">Retrovirus-related pol polyprotein from transposon TNT 1-94</fullName>
    </submittedName>
</protein>
<evidence type="ECO:0000313" key="5">
    <source>
        <dbReference type="Proteomes" id="UP001151760"/>
    </source>
</evidence>
<accession>A0ABQ5EFN7</accession>
<dbReference type="EMBL" id="BQNB010016262">
    <property type="protein sequence ID" value="GJT49734.1"/>
    <property type="molecule type" value="Genomic_DNA"/>
</dbReference>
<feature type="compositionally biased region" description="Low complexity" evidence="2">
    <location>
        <begin position="620"/>
        <end position="636"/>
    </location>
</feature>
<keyword evidence="5" id="KW-1185">Reference proteome</keyword>
<reference evidence="4" key="1">
    <citation type="journal article" date="2022" name="Int. J. Mol. Sci.">
        <title>Draft Genome of Tanacetum Coccineum: Genomic Comparison of Closely Related Tanacetum-Family Plants.</title>
        <authorList>
            <person name="Yamashiro T."/>
            <person name="Shiraishi A."/>
            <person name="Nakayama K."/>
            <person name="Satake H."/>
        </authorList>
    </citation>
    <scope>NUCLEOTIDE SEQUENCE</scope>
</reference>
<gene>
    <name evidence="4" type="ORF">Tco_0975891</name>
</gene>
<sequence>MLLHRNRASFITDVKLAKSLYTTSYDQLYAYLSQHKRHANEERIMRERYPDPLALVATIPFSLHNIQFQQLTQQSQAEFPQMDSGLAVPTFQQGDDPIECINKSMAFLSAVASRGIAITLRGNYAAGQPRVVKCYSCQGERHMARQCTQPKRPRNAAWFKEKLMLAEAQEAGQILDEEQLAFLADLGISEALVAQQTIPHNSAFQTEDLEAYDSDCDDLSSAKAVLMANLSSCDSDVLSEVLYSDTYLNNMLNQDVQEMQYSEQTHIDDFQDNEIHTMHMLTKPQVFYDDTHKQALGYQNPFNLKKAQRIQPTLYDGSVIAKEHAVISVIDDEETLILEEESRSKMLDKQNDPSSIEKKIKISPIDYSKLNKIKEYFAQSQEKDKVIRKLKDRIKSLSGKDNVENLKKDIDEIETINIELEHSVAKLLSENENLRNEREHLKLVYKDQFDSIRKTRVQSKEQSASLIAQINAKSVENSDLNAQLQEKVFAIAALKNELRKLKGKNIVDTAVSKPSATIAPGIFKLDIEPISHRLKNNRDSHEVYLEKTIENTDTLRGLELLVYVSKTCPSLMKTYEKLVAVTPINKDKKIRFVEPVISSRNSPKQTNSFKPKDSNKPLLTSTGVKPTTSTSGSKPSCNTKNNRITQPPSRNQKNKVEEHPRKVKSSLNKMNSVSEPNNNALVKHSVRNAKFESICAICNKCLFDANHYMCIIDYVNDVNVRSKYKSKRNKKRKVWKPTGKVFTKIGYSWKPTERIFTIVENRCPLTRIASTKEAPLKETTITLVIIPSSELKVYNRKPKASRSVGSSSKAKIVELKSSNTKGPKQSWGSTISDVPSSSLIDCRFGNDHIAKIIGYGDYQMGNVTISQVYYVEGLGQNLFSVGQFCDSDLEVAFHKHTCFIRDLDGVDLLKGSRGSNLYTLFMDNLLLSSPICLLSKASKTKSWLWLRRLSHLNFDYITSLAKQGLVRGLPKLKYQKDHLCSACALGKSKKHSHKPNAEDSIQEKLYLLHMDLCGPMMIQSSNPVFNLKAKRKLDLTTGINFSRE</sequence>